<dbReference type="GO" id="GO:0009279">
    <property type="term" value="C:cell outer membrane"/>
    <property type="evidence" value="ECO:0007669"/>
    <property type="project" value="UniProtKB-SubCell"/>
</dbReference>
<dbReference type="InterPro" id="IPR036942">
    <property type="entry name" value="Beta-barrel_TonB_sf"/>
</dbReference>
<dbReference type="InterPro" id="IPR041700">
    <property type="entry name" value="OMP_b-brl_3"/>
</dbReference>
<dbReference type="SUPFAM" id="SSF56935">
    <property type="entry name" value="Porins"/>
    <property type="match status" value="1"/>
</dbReference>
<dbReference type="Proteomes" id="UP000319700">
    <property type="component" value="Unassembled WGS sequence"/>
</dbReference>
<protein>
    <submittedName>
        <fullName evidence="7">TonB-dependent receptor</fullName>
    </submittedName>
</protein>
<evidence type="ECO:0000256" key="3">
    <source>
        <dbReference type="ARBA" id="ARBA00023237"/>
    </source>
</evidence>
<dbReference type="InterPro" id="IPR012910">
    <property type="entry name" value="Plug_dom"/>
</dbReference>
<dbReference type="OrthoDB" id="8764943at2"/>
<evidence type="ECO:0000313" key="7">
    <source>
        <dbReference type="EMBL" id="TPG29935.1"/>
    </source>
</evidence>
<evidence type="ECO:0000313" key="8">
    <source>
        <dbReference type="Proteomes" id="UP000319700"/>
    </source>
</evidence>
<dbReference type="EMBL" id="RCZH01000032">
    <property type="protein sequence ID" value="TPG29935.1"/>
    <property type="molecule type" value="Genomic_DNA"/>
</dbReference>
<keyword evidence="4" id="KW-0732">Signal</keyword>
<evidence type="ECO:0000259" key="6">
    <source>
        <dbReference type="Pfam" id="PF14905"/>
    </source>
</evidence>
<keyword evidence="8" id="KW-1185">Reference proteome</keyword>
<comment type="subcellular location">
    <subcellularLocation>
        <location evidence="1">Cell outer membrane</location>
    </subcellularLocation>
</comment>
<dbReference type="RefSeq" id="WP_140512058.1">
    <property type="nucleotide sequence ID" value="NZ_RCZH01000032.1"/>
</dbReference>
<dbReference type="InterPro" id="IPR008969">
    <property type="entry name" value="CarboxyPept-like_regulatory"/>
</dbReference>
<evidence type="ECO:0000256" key="2">
    <source>
        <dbReference type="ARBA" id="ARBA00023136"/>
    </source>
</evidence>
<comment type="caution">
    <text evidence="7">The sequence shown here is derived from an EMBL/GenBank/DDBJ whole genome shotgun (WGS) entry which is preliminary data.</text>
</comment>
<dbReference type="Pfam" id="PF13715">
    <property type="entry name" value="CarbopepD_reg_2"/>
    <property type="match status" value="1"/>
</dbReference>
<dbReference type="Pfam" id="PF14905">
    <property type="entry name" value="OMP_b-brl_3"/>
    <property type="match status" value="1"/>
</dbReference>
<evidence type="ECO:0000256" key="1">
    <source>
        <dbReference type="ARBA" id="ARBA00004442"/>
    </source>
</evidence>
<evidence type="ECO:0000256" key="4">
    <source>
        <dbReference type="SAM" id="SignalP"/>
    </source>
</evidence>
<dbReference type="PANTHER" id="PTHR40980:SF4">
    <property type="entry name" value="TONB-DEPENDENT RECEPTOR-LIKE BETA-BARREL DOMAIN-CONTAINING PROTEIN"/>
    <property type="match status" value="1"/>
</dbReference>
<dbReference type="AlphaFoldDB" id="A0A502DWR3"/>
<sequence>MKLKIILVLSFIVMKIFNVTAQNNSATISGLIKDKTSKTPLPYVNIVLKSAKDQKFLFGTVTSEDGRFSLASVPSENYILEISTIGYKIKSQKVFVGTLSNFLDLNTIDLEEDITTLSEVVVTSKAPEMSSKMDKKVFSVADNIIQSGGSVLQSMQNLPGVTLNNGKVQLRGNDKVMVLIDGKQTALTGFGNQSGLDNIPASAIEKIEIINNPSSKFDANGNAGIINIIYKKNKQEGFNGKVGISSGYGALWERKANLPTVRPQYQMTPKINPSLSLNYRKNKINAYLQADYLYTETLNKNEFVTRTYDDGTLINQQSLRNRDTHFTTLKSGIDWNYNENNTFAFSGLFGSEKIIDNGDQPFFNRDYSQRLRLWQFVEDELKTTAMVSASYEHKFKEAGHKLNAGINYTYHREDEKYFFTNIMPAFNGQDSFKLLSDEKVIDINLDYVQPLKYGRFETGLKFRNREIPTNMQFFPGENSPIDANAGGWANYKEIIPALYSNYIYETNKIEAELGVRLEYVKLQYDVNPNHPTYKSNGYNYTEPFPNVRFGYKIDDKNKITAFYNRRVDRPSEVDIRIFPKYDDAEIIKVGNPALRPQFTSAFEIGYKKTMQKGYFTSSLYYRIINGTITRIATTVPGSTLIYNVFQNADQSRSLGIEAIYSKEITSWYSFNINGNIYQNTIDAFTVTNLYPVPSTYFGERQQMVSGNFKWNNTLQLNKTIKGQVSAIYLAPDIIPQGKIDARFSVDLGIKKTVQKGKGEVFLNATDIFNTLVIQKEIKGEGFNYNSKDYYETQVIRFGYSYKF</sequence>
<keyword evidence="7" id="KW-0675">Receptor</keyword>
<feature type="chain" id="PRO_5021404123" evidence="4">
    <location>
        <begin position="22"/>
        <end position="803"/>
    </location>
</feature>
<reference evidence="7 8" key="1">
    <citation type="journal article" date="2019" name="Environ. Microbiol.">
        <title>Species interactions and distinct microbial communities in high Arctic permafrost affected cryosols are associated with the CH4 and CO2 gas fluxes.</title>
        <authorList>
            <person name="Altshuler I."/>
            <person name="Hamel J."/>
            <person name="Turney S."/>
            <person name="Magnuson E."/>
            <person name="Levesque R."/>
            <person name="Greer C."/>
            <person name="Whyte L.G."/>
        </authorList>
    </citation>
    <scope>NUCLEOTIDE SEQUENCE [LARGE SCALE GENOMIC DNA]</scope>
    <source>
        <strain evidence="7 8">42</strain>
    </source>
</reference>
<dbReference type="SUPFAM" id="SSF49464">
    <property type="entry name" value="Carboxypeptidase regulatory domain-like"/>
    <property type="match status" value="1"/>
</dbReference>
<evidence type="ECO:0000259" key="5">
    <source>
        <dbReference type="Pfam" id="PF07715"/>
    </source>
</evidence>
<gene>
    <name evidence="7" type="ORF">EAH81_27310</name>
</gene>
<dbReference type="Gene3D" id="2.60.40.1120">
    <property type="entry name" value="Carboxypeptidase-like, regulatory domain"/>
    <property type="match status" value="1"/>
</dbReference>
<name>A0A502DWR3_9FLAO</name>
<proteinExistence type="predicted"/>
<dbReference type="PANTHER" id="PTHR40980">
    <property type="entry name" value="PLUG DOMAIN-CONTAINING PROTEIN"/>
    <property type="match status" value="1"/>
</dbReference>
<feature type="domain" description="Outer membrane protein beta-barrel" evidence="6">
    <location>
        <begin position="393"/>
        <end position="801"/>
    </location>
</feature>
<keyword evidence="2" id="KW-0472">Membrane</keyword>
<keyword evidence="3" id="KW-0998">Cell outer membrane</keyword>
<dbReference type="Gene3D" id="2.170.130.10">
    <property type="entry name" value="TonB-dependent receptor, plug domain"/>
    <property type="match status" value="1"/>
</dbReference>
<feature type="domain" description="TonB-dependent receptor plug" evidence="5">
    <location>
        <begin position="146"/>
        <end position="224"/>
    </location>
</feature>
<organism evidence="7 8">
    <name type="scientific">Flavobacterium pectinovorum</name>
    <dbReference type="NCBI Taxonomy" id="29533"/>
    <lineage>
        <taxon>Bacteria</taxon>
        <taxon>Pseudomonadati</taxon>
        <taxon>Bacteroidota</taxon>
        <taxon>Flavobacteriia</taxon>
        <taxon>Flavobacteriales</taxon>
        <taxon>Flavobacteriaceae</taxon>
        <taxon>Flavobacterium</taxon>
    </lineage>
</organism>
<feature type="signal peptide" evidence="4">
    <location>
        <begin position="1"/>
        <end position="21"/>
    </location>
</feature>
<accession>A0A502DWR3</accession>
<dbReference type="Gene3D" id="2.40.170.20">
    <property type="entry name" value="TonB-dependent receptor, beta-barrel domain"/>
    <property type="match status" value="1"/>
</dbReference>
<dbReference type="InterPro" id="IPR037066">
    <property type="entry name" value="Plug_dom_sf"/>
</dbReference>
<dbReference type="Pfam" id="PF07715">
    <property type="entry name" value="Plug"/>
    <property type="match status" value="1"/>
</dbReference>
<dbReference type="STRING" id="29533.SAMN05444387_1176"/>